<dbReference type="RefSeq" id="XP_005782120.1">
    <property type="nucleotide sequence ID" value="XM_005782063.1"/>
</dbReference>
<dbReference type="HOGENOM" id="CLU_2392680_0_0_1"/>
<accession>A0A0D3K1Q6</accession>
<dbReference type="EnsemblProtists" id="EOD29691">
    <property type="protein sequence ID" value="EOD29691"/>
    <property type="gene ID" value="EMIHUDRAFT_365734"/>
</dbReference>
<reference evidence="2" key="1">
    <citation type="journal article" date="2013" name="Nature">
        <title>Pan genome of the phytoplankton Emiliania underpins its global distribution.</title>
        <authorList>
            <person name="Read B.A."/>
            <person name="Kegel J."/>
            <person name="Klute M.J."/>
            <person name="Kuo A."/>
            <person name="Lefebvre S.C."/>
            <person name="Maumus F."/>
            <person name="Mayer C."/>
            <person name="Miller J."/>
            <person name="Monier A."/>
            <person name="Salamov A."/>
            <person name="Young J."/>
            <person name="Aguilar M."/>
            <person name="Claverie J.M."/>
            <person name="Frickenhaus S."/>
            <person name="Gonzalez K."/>
            <person name="Herman E.K."/>
            <person name="Lin Y.C."/>
            <person name="Napier J."/>
            <person name="Ogata H."/>
            <person name="Sarno A.F."/>
            <person name="Shmutz J."/>
            <person name="Schroeder D."/>
            <person name="de Vargas C."/>
            <person name="Verret F."/>
            <person name="von Dassow P."/>
            <person name="Valentin K."/>
            <person name="Van de Peer Y."/>
            <person name="Wheeler G."/>
            <person name="Dacks J.B."/>
            <person name="Delwiche C.F."/>
            <person name="Dyhrman S.T."/>
            <person name="Glockner G."/>
            <person name="John U."/>
            <person name="Richards T."/>
            <person name="Worden A.Z."/>
            <person name="Zhang X."/>
            <person name="Grigoriev I.V."/>
            <person name="Allen A.E."/>
            <person name="Bidle K."/>
            <person name="Borodovsky M."/>
            <person name="Bowler C."/>
            <person name="Brownlee C."/>
            <person name="Cock J.M."/>
            <person name="Elias M."/>
            <person name="Gladyshev V.N."/>
            <person name="Groth M."/>
            <person name="Guda C."/>
            <person name="Hadaegh A."/>
            <person name="Iglesias-Rodriguez M.D."/>
            <person name="Jenkins J."/>
            <person name="Jones B.M."/>
            <person name="Lawson T."/>
            <person name="Leese F."/>
            <person name="Lindquist E."/>
            <person name="Lobanov A."/>
            <person name="Lomsadze A."/>
            <person name="Malik S.B."/>
            <person name="Marsh M.E."/>
            <person name="Mackinder L."/>
            <person name="Mock T."/>
            <person name="Mueller-Roeber B."/>
            <person name="Pagarete A."/>
            <person name="Parker M."/>
            <person name="Probert I."/>
            <person name="Quesneville H."/>
            <person name="Raines C."/>
            <person name="Rensing S.A."/>
            <person name="Riano-Pachon D.M."/>
            <person name="Richier S."/>
            <person name="Rokitta S."/>
            <person name="Shiraiwa Y."/>
            <person name="Soanes D.M."/>
            <person name="van der Giezen M."/>
            <person name="Wahlund T.M."/>
            <person name="Williams B."/>
            <person name="Wilson W."/>
            <person name="Wolfe G."/>
            <person name="Wurch L.L."/>
        </authorList>
    </citation>
    <scope>NUCLEOTIDE SEQUENCE</scope>
</reference>
<organism evidence="1 2">
    <name type="scientific">Emiliania huxleyi (strain CCMP1516)</name>
    <dbReference type="NCBI Taxonomy" id="280463"/>
    <lineage>
        <taxon>Eukaryota</taxon>
        <taxon>Haptista</taxon>
        <taxon>Haptophyta</taxon>
        <taxon>Prymnesiophyceae</taxon>
        <taxon>Isochrysidales</taxon>
        <taxon>Noelaerhabdaceae</taxon>
        <taxon>Emiliania</taxon>
    </lineage>
</organism>
<dbReference type="GeneID" id="17274970"/>
<name>A0A0D3K1Q6_EMIH1</name>
<dbReference type="Proteomes" id="UP000013827">
    <property type="component" value="Unassembled WGS sequence"/>
</dbReference>
<proteinExistence type="predicted"/>
<reference evidence="1" key="2">
    <citation type="submission" date="2024-10" db="UniProtKB">
        <authorList>
            <consortium name="EnsemblProtists"/>
        </authorList>
    </citation>
    <scope>IDENTIFICATION</scope>
</reference>
<dbReference type="PaxDb" id="2903-EOD29691"/>
<evidence type="ECO:0000313" key="2">
    <source>
        <dbReference type="Proteomes" id="UP000013827"/>
    </source>
</evidence>
<protein>
    <submittedName>
        <fullName evidence="1">Uncharacterized protein</fullName>
    </submittedName>
</protein>
<evidence type="ECO:0000313" key="1">
    <source>
        <dbReference type="EnsemblProtists" id="EOD29691"/>
    </source>
</evidence>
<dbReference type="KEGG" id="ehx:EMIHUDRAFT_365734"/>
<sequence>ASPCRSRGGRGPTLASCCARLIAAREWRSAGRRPWWTPSTRRFARQAGHRACALPLRCEMRDRKLQSCRRQGRVLVAVSDTQPRPAPCGRHERR</sequence>
<keyword evidence="2" id="KW-1185">Reference proteome</keyword>
<dbReference type="AlphaFoldDB" id="A0A0D3K1Q6"/>